<dbReference type="EMBL" id="HBIS01008625">
    <property type="protein sequence ID" value="CAE0613341.1"/>
    <property type="molecule type" value="Transcribed_RNA"/>
</dbReference>
<evidence type="ECO:0000313" key="1">
    <source>
        <dbReference type="EMBL" id="CAE0613341.1"/>
    </source>
</evidence>
<name>A0A7S3UHI1_9CHLO</name>
<protein>
    <submittedName>
        <fullName evidence="1">Uncharacterized protein</fullName>
    </submittedName>
</protein>
<organism evidence="1">
    <name type="scientific">Picocystis salinarum</name>
    <dbReference type="NCBI Taxonomy" id="88271"/>
    <lineage>
        <taxon>Eukaryota</taxon>
        <taxon>Viridiplantae</taxon>
        <taxon>Chlorophyta</taxon>
        <taxon>Picocystophyceae</taxon>
        <taxon>Picocystales</taxon>
        <taxon>Picocystaceae</taxon>
        <taxon>Picocystis</taxon>
    </lineage>
</organism>
<reference evidence="1" key="1">
    <citation type="submission" date="2021-01" db="EMBL/GenBank/DDBJ databases">
        <authorList>
            <person name="Corre E."/>
            <person name="Pelletier E."/>
            <person name="Niang G."/>
            <person name="Scheremetjew M."/>
            <person name="Finn R."/>
            <person name="Kale V."/>
            <person name="Holt S."/>
            <person name="Cochrane G."/>
            <person name="Meng A."/>
            <person name="Brown T."/>
            <person name="Cohen L."/>
        </authorList>
    </citation>
    <scope>NUCLEOTIDE SEQUENCE</scope>
    <source>
        <strain evidence="1">CCMP1897</strain>
    </source>
</reference>
<sequence>MEASTSAVRVACRRTRASCGGWRRTRRRNAKARAETEGGGDVPWHVGTYFSKRKHHRHDRWGRIDQDEDDANVVQPLFDDAAKENLAVRVVAKECGLEESVVASRLARLRSLLPDVGEKWRAMKAADLARLAVDVEEVARAMVRLKTALPNANVSIMVAKQPGLLFWDATRLEGAVQGAQALLPNVRDFDGLVEKNPLVLQVEKLEEGLNELRRLMPKQDVENLLERDPNLLLNVQSGSDMIPYDNGSLQQLQQTLRGGPDAAPSGW</sequence>
<dbReference type="AlphaFoldDB" id="A0A7S3UHI1"/>
<gene>
    <name evidence="1" type="ORF">PSAL00342_LOCUS7240</name>
</gene>
<proteinExistence type="predicted"/>
<accession>A0A7S3UHI1</accession>